<protein>
    <submittedName>
        <fullName evidence="2">Uncharacterized protein</fullName>
    </submittedName>
</protein>
<name>A0ABP0N2T5_9DINO</name>
<evidence type="ECO:0000313" key="3">
    <source>
        <dbReference type="Proteomes" id="UP001642484"/>
    </source>
</evidence>
<comment type="caution">
    <text evidence="2">The sequence shown here is derived from an EMBL/GenBank/DDBJ whole genome shotgun (WGS) entry which is preliminary data.</text>
</comment>
<dbReference type="EMBL" id="CAXAMN010021328">
    <property type="protein sequence ID" value="CAK9057997.1"/>
    <property type="molecule type" value="Genomic_DNA"/>
</dbReference>
<reference evidence="2 3" key="1">
    <citation type="submission" date="2024-02" db="EMBL/GenBank/DDBJ databases">
        <authorList>
            <person name="Chen Y."/>
            <person name="Shah S."/>
            <person name="Dougan E. K."/>
            <person name="Thang M."/>
            <person name="Chan C."/>
        </authorList>
    </citation>
    <scope>NUCLEOTIDE SEQUENCE [LARGE SCALE GENOMIC DNA]</scope>
</reference>
<dbReference type="Proteomes" id="UP001642484">
    <property type="component" value="Unassembled WGS sequence"/>
</dbReference>
<accession>A0ABP0N2T5</accession>
<sequence>MGWHAMIWQFKNRWQATKVGVCPFCSAQSQGDSLLYTEVGSNASWRPTIFTDLAAWAEAVLPQDDLCPLLGLPGFAIDTLKMCSMHNVNLGIAQICNGSSLVTLVLGGFYGNPNDSIAVNFRRAYRHFQAWRKSKRVNITQGVWKYAMYQVIEVIKANGLVCMTHKAFNGRVLAHYFADVLAEALTSAEFPSDSTLRFAAACMAHLAKFFYLLEVSGRYLTEARAEEIYQTGLAFMRCHLQLTSMAMQSLRHLPSGQALFLWTLRPKLHYLEHQLIDLRRTRLNLRHHHCYTDEDGMRWLKQISRKVKRKGFEHAVLRISRLRLSLAPLKARSLNESARKRNK</sequence>
<evidence type="ECO:0000313" key="1">
    <source>
        <dbReference type="EMBL" id="CAK9057997.1"/>
    </source>
</evidence>
<organism evidence="2 3">
    <name type="scientific">Durusdinium trenchii</name>
    <dbReference type="NCBI Taxonomy" id="1381693"/>
    <lineage>
        <taxon>Eukaryota</taxon>
        <taxon>Sar</taxon>
        <taxon>Alveolata</taxon>
        <taxon>Dinophyceae</taxon>
        <taxon>Suessiales</taxon>
        <taxon>Symbiodiniaceae</taxon>
        <taxon>Durusdinium</taxon>
    </lineage>
</organism>
<dbReference type="EMBL" id="CAXAMN010021339">
    <property type="protein sequence ID" value="CAK9058080.1"/>
    <property type="molecule type" value="Genomic_DNA"/>
</dbReference>
<gene>
    <name evidence="1" type="ORF">CCMP2556_LOCUS28580</name>
    <name evidence="2" type="ORF">CCMP2556_LOCUS28621</name>
</gene>
<keyword evidence="3" id="KW-1185">Reference proteome</keyword>
<proteinExistence type="predicted"/>
<evidence type="ECO:0000313" key="2">
    <source>
        <dbReference type="EMBL" id="CAK9058080.1"/>
    </source>
</evidence>